<sequence>MKTEYRVTDRMKWKNYVGAGMLMMLGGMAWGQNPAVAVPDGKTVQISTDSLRMGLPADTLPLSPKQNANIRKIVPRTATIRSAMLPGLGQIHNGHWWKVPIIYAGFGTMVYFSQKYSNQYRFYRKYGIIANYSPGQTASVPGYTDPIAVAQLERAARAVARYRDYNYLGIGLLWGVNVIEANVTAHLKTFDISEDLTMKIKPGLLMPITGGLPVPGIRVAFQFTN</sequence>
<evidence type="ECO:0000259" key="1">
    <source>
        <dbReference type="Pfam" id="PF18935"/>
    </source>
</evidence>
<organism evidence="2 3">
    <name type="scientific">Larkinella knui</name>
    <dbReference type="NCBI Taxonomy" id="2025310"/>
    <lineage>
        <taxon>Bacteria</taxon>
        <taxon>Pseudomonadati</taxon>
        <taxon>Bacteroidota</taxon>
        <taxon>Cytophagia</taxon>
        <taxon>Cytophagales</taxon>
        <taxon>Spirosomataceae</taxon>
        <taxon>Larkinella</taxon>
    </lineage>
</organism>
<accession>A0A3P1CWZ3</accession>
<name>A0A3P1CWZ3_9BACT</name>
<keyword evidence="3" id="KW-1185">Reference proteome</keyword>
<comment type="caution">
    <text evidence="2">The sequence shown here is derived from an EMBL/GenBank/DDBJ whole genome shotgun (WGS) entry which is preliminary data.</text>
</comment>
<gene>
    <name evidence="2" type="ORF">EHT87_04810</name>
</gene>
<protein>
    <recommendedName>
        <fullName evidence="1">DUF5683 domain-containing protein</fullName>
    </recommendedName>
</protein>
<evidence type="ECO:0000313" key="2">
    <source>
        <dbReference type="EMBL" id="RRB17606.1"/>
    </source>
</evidence>
<evidence type="ECO:0000313" key="3">
    <source>
        <dbReference type="Proteomes" id="UP000274271"/>
    </source>
</evidence>
<feature type="domain" description="DUF5683" evidence="1">
    <location>
        <begin position="73"/>
        <end position="223"/>
    </location>
</feature>
<dbReference type="Pfam" id="PF18935">
    <property type="entry name" value="DUF5683"/>
    <property type="match status" value="1"/>
</dbReference>
<dbReference type="RefSeq" id="WP_185716142.1">
    <property type="nucleotide sequence ID" value="NZ_RQJP01000001.1"/>
</dbReference>
<dbReference type="EMBL" id="RQJP01000001">
    <property type="protein sequence ID" value="RRB17606.1"/>
    <property type="molecule type" value="Genomic_DNA"/>
</dbReference>
<dbReference type="InterPro" id="IPR043738">
    <property type="entry name" value="DUF5683"/>
</dbReference>
<proteinExistence type="predicted"/>
<dbReference type="AlphaFoldDB" id="A0A3P1CWZ3"/>
<reference evidence="2 3" key="1">
    <citation type="submission" date="2018-11" db="EMBL/GenBank/DDBJ databases">
        <authorList>
            <person name="Zhou Z."/>
            <person name="Wang G."/>
        </authorList>
    </citation>
    <scope>NUCLEOTIDE SEQUENCE [LARGE SCALE GENOMIC DNA]</scope>
    <source>
        <strain evidence="2 3">KCTC42998</strain>
    </source>
</reference>
<dbReference type="Proteomes" id="UP000274271">
    <property type="component" value="Unassembled WGS sequence"/>
</dbReference>